<dbReference type="EMBL" id="JAINDJ010000003">
    <property type="protein sequence ID" value="KAG9451903.1"/>
    <property type="molecule type" value="Genomic_DNA"/>
</dbReference>
<dbReference type="Pfam" id="PF07333">
    <property type="entry name" value="SLR1-BP"/>
    <property type="match status" value="1"/>
</dbReference>
<gene>
    <name evidence="6" type="ORF">H6P81_004807</name>
</gene>
<keyword evidence="4" id="KW-0611">Plant defense</keyword>
<dbReference type="InterPro" id="IPR010851">
    <property type="entry name" value="DEFL"/>
</dbReference>
<dbReference type="GO" id="GO:0050832">
    <property type="term" value="P:defense response to fungus"/>
    <property type="evidence" value="ECO:0007669"/>
    <property type="project" value="UniProtKB-KW"/>
</dbReference>
<evidence type="ECO:0000256" key="1">
    <source>
        <dbReference type="ARBA" id="ARBA00006722"/>
    </source>
</evidence>
<evidence type="ECO:0000256" key="2">
    <source>
        <dbReference type="ARBA" id="ARBA00022529"/>
    </source>
</evidence>
<evidence type="ECO:0000313" key="7">
    <source>
        <dbReference type="Proteomes" id="UP000825729"/>
    </source>
</evidence>
<dbReference type="PANTHER" id="PTHR33830:SF21">
    <property type="entry name" value="DEFENSIN-LIKE PROTEIN 165-RELATED"/>
    <property type="match status" value="1"/>
</dbReference>
<feature type="signal peptide" evidence="5">
    <location>
        <begin position="1"/>
        <end position="27"/>
    </location>
</feature>
<keyword evidence="7" id="KW-1185">Reference proteome</keyword>
<evidence type="ECO:0000256" key="4">
    <source>
        <dbReference type="ARBA" id="ARBA00022821"/>
    </source>
</evidence>
<feature type="chain" id="PRO_5043877011" evidence="5">
    <location>
        <begin position="28"/>
        <end position="78"/>
    </location>
</feature>
<evidence type="ECO:0000313" key="6">
    <source>
        <dbReference type="EMBL" id="KAG9451903.1"/>
    </source>
</evidence>
<name>A0AAV7ET69_ARIFI</name>
<organism evidence="6 7">
    <name type="scientific">Aristolochia fimbriata</name>
    <name type="common">White veined hardy Dutchman's pipe vine</name>
    <dbReference type="NCBI Taxonomy" id="158543"/>
    <lineage>
        <taxon>Eukaryota</taxon>
        <taxon>Viridiplantae</taxon>
        <taxon>Streptophyta</taxon>
        <taxon>Embryophyta</taxon>
        <taxon>Tracheophyta</taxon>
        <taxon>Spermatophyta</taxon>
        <taxon>Magnoliopsida</taxon>
        <taxon>Magnoliidae</taxon>
        <taxon>Piperales</taxon>
        <taxon>Aristolochiaceae</taxon>
        <taxon>Aristolochia</taxon>
    </lineage>
</organism>
<accession>A0AAV7ET69</accession>
<proteinExistence type="inferred from homology"/>
<dbReference type="AlphaFoldDB" id="A0AAV7ET69"/>
<sequence length="78" mass="8603">MAKLSFSCVFLLLVLASVALMGPRAEAQKRCSVVLNPDSCDLNKCREECYKTRDGNGVCQADPEFNYRCVCVYNCGAN</sequence>
<protein>
    <submittedName>
        <fullName evidence="6">Uncharacterized protein</fullName>
    </submittedName>
</protein>
<keyword evidence="5" id="KW-0732">Signal</keyword>
<dbReference type="PANTHER" id="PTHR33830">
    <property type="entry name" value="DEFENSIN-LIKE PROTEIN 184-RELATED"/>
    <property type="match status" value="1"/>
</dbReference>
<comment type="similarity">
    <text evidence="1">Belongs to the DEFL family.</text>
</comment>
<dbReference type="GO" id="GO:0031640">
    <property type="term" value="P:killing of cells of another organism"/>
    <property type="evidence" value="ECO:0007669"/>
    <property type="project" value="UniProtKB-KW"/>
</dbReference>
<evidence type="ECO:0000256" key="3">
    <source>
        <dbReference type="ARBA" id="ARBA00022577"/>
    </source>
</evidence>
<comment type="caution">
    <text evidence="6">The sequence shown here is derived from an EMBL/GenBank/DDBJ whole genome shotgun (WGS) entry which is preliminary data.</text>
</comment>
<evidence type="ECO:0000256" key="5">
    <source>
        <dbReference type="SAM" id="SignalP"/>
    </source>
</evidence>
<keyword evidence="3" id="KW-0295">Fungicide</keyword>
<reference evidence="6 7" key="1">
    <citation type="submission" date="2021-07" db="EMBL/GenBank/DDBJ databases">
        <title>The Aristolochia fimbriata genome: insights into angiosperm evolution, floral development and chemical biosynthesis.</title>
        <authorList>
            <person name="Jiao Y."/>
        </authorList>
    </citation>
    <scope>NUCLEOTIDE SEQUENCE [LARGE SCALE GENOMIC DNA]</scope>
    <source>
        <strain evidence="6">IBCAS-2021</strain>
        <tissue evidence="6">Leaf</tissue>
    </source>
</reference>
<dbReference type="Proteomes" id="UP000825729">
    <property type="component" value="Unassembled WGS sequence"/>
</dbReference>
<keyword evidence="2" id="KW-0929">Antimicrobial</keyword>